<sequence>MSTSSYSIVLAAILFGAACKKSSSPAIIPEEEKPKPVVVTAVTARADSLVQVTETFSGTAEANRLGQSFPASDFTPTGFYLPPNIPLKVNVEQVSGGKLPILLVGTYSRYKNKWNPQEVQLKSGENTITDPLGGLLYLRFTATTPGNSSAKVRFVSGQKPVPYYQLGKTTHTDWMEALKTMTDVPDVQLVSNRTIMVASRANAVAYQVEDQDAVLRLADRVINIEDSISGLDGTSPAENVNVHKYLMTETDNSDYYMVATWYRTAYYQNTLAAVLTQNGLGKDGWGPWHELGHMHQQGAWTWGALGEVTVNVYSLAVERKFGITPSRLKKDNVWPKVDTYFAKPDADKDFNGDGTDVWVRLCMFHQLWMAYGDAFYHRLHKAARQEKPSLADDAAKMKWFMLKACTISGHNLSVFFRKWGMKPDESAYTAIAALNLPAPATEPSTLREN</sequence>
<proteinExistence type="predicted"/>
<dbReference type="RefSeq" id="WP_120514020.1">
    <property type="nucleotide sequence ID" value="NZ_QXZY01000001.1"/>
</dbReference>
<protein>
    <recommendedName>
        <fullName evidence="1">Peptidase M60 domain-containing protein</fullName>
    </recommendedName>
</protein>
<feature type="domain" description="Peptidase M60" evidence="1">
    <location>
        <begin position="72"/>
        <end position="372"/>
    </location>
</feature>
<reference evidence="3" key="1">
    <citation type="submission" date="2018-11" db="EMBL/GenBank/DDBJ databases">
        <title>Chitinophaga lutea sp.nov., isolate from arsenic contaminated soil.</title>
        <authorList>
            <person name="Zong Y."/>
        </authorList>
    </citation>
    <scope>NUCLEOTIDE SEQUENCE [LARGE SCALE GENOMIC DNA]</scope>
    <source>
        <strain evidence="3">YLT18</strain>
    </source>
</reference>
<dbReference type="InterPro" id="IPR031161">
    <property type="entry name" value="Peptidase_M60_dom"/>
</dbReference>
<name>A0A3N4ML86_9BACT</name>
<evidence type="ECO:0000259" key="1">
    <source>
        <dbReference type="PROSITE" id="PS51723"/>
    </source>
</evidence>
<keyword evidence="3" id="KW-1185">Reference proteome</keyword>
<dbReference type="InterPro" id="IPR051244">
    <property type="entry name" value="TCAF"/>
</dbReference>
<dbReference type="PROSITE" id="PS51723">
    <property type="entry name" value="PEPTIDASE_M60"/>
    <property type="match status" value="1"/>
</dbReference>
<dbReference type="InterPro" id="IPR035423">
    <property type="entry name" value="M60-like_N"/>
</dbReference>
<dbReference type="SMART" id="SM01276">
    <property type="entry name" value="M60-like"/>
    <property type="match status" value="1"/>
</dbReference>
<accession>A0A3N4ML86</accession>
<dbReference type="Pfam" id="PF13402">
    <property type="entry name" value="Peptidase_M60"/>
    <property type="match status" value="1"/>
</dbReference>
<dbReference type="InterPro" id="IPR042279">
    <property type="entry name" value="Pep_M60_3"/>
</dbReference>
<dbReference type="PANTHER" id="PTHR15730:SF5">
    <property type="entry name" value="SI:CH211-210B2.2-RELATED"/>
    <property type="match status" value="1"/>
</dbReference>
<dbReference type="EMBL" id="RMBX01000001">
    <property type="protein sequence ID" value="RPD42737.1"/>
    <property type="molecule type" value="Genomic_DNA"/>
</dbReference>
<evidence type="ECO:0000313" key="3">
    <source>
        <dbReference type="Proteomes" id="UP000279089"/>
    </source>
</evidence>
<comment type="caution">
    <text evidence="2">The sequence shown here is derived from an EMBL/GenBank/DDBJ whole genome shotgun (WGS) entry which is preliminary data.</text>
</comment>
<dbReference type="Proteomes" id="UP000279089">
    <property type="component" value="Unassembled WGS sequence"/>
</dbReference>
<dbReference type="AlphaFoldDB" id="A0A3N4ML86"/>
<gene>
    <name evidence="2" type="ORF">EG028_00105</name>
</gene>
<dbReference type="PANTHER" id="PTHR15730">
    <property type="entry name" value="EXPERIMENTAL AUTOIMMUNE PROSTATITIS ANTIGEN 2-RELATED"/>
    <property type="match status" value="1"/>
</dbReference>
<dbReference type="Gene3D" id="1.10.390.30">
    <property type="entry name" value="Peptidase M60, enhancin-like domain 3"/>
    <property type="match status" value="1"/>
</dbReference>
<dbReference type="Pfam" id="PF17291">
    <property type="entry name" value="M60-like_N"/>
    <property type="match status" value="1"/>
</dbReference>
<dbReference type="Gene3D" id="3.40.390.80">
    <property type="entry name" value="Peptidase M60, enhancin-like domain 2"/>
    <property type="match status" value="1"/>
</dbReference>
<evidence type="ECO:0000313" key="2">
    <source>
        <dbReference type="EMBL" id="RPD42737.1"/>
    </source>
</evidence>
<dbReference type="Gene3D" id="2.60.120.1250">
    <property type="entry name" value="Peptidase M60, enhancin-like domain 1"/>
    <property type="match status" value="1"/>
</dbReference>
<dbReference type="OrthoDB" id="197688at2"/>
<organism evidence="2 3">
    <name type="scientific">Chitinophaga barathri</name>
    <dbReference type="NCBI Taxonomy" id="1647451"/>
    <lineage>
        <taxon>Bacteria</taxon>
        <taxon>Pseudomonadati</taxon>
        <taxon>Bacteroidota</taxon>
        <taxon>Chitinophagia</taxon>
        <taxon>Chitinophagales</taxon>
        <taxon>Chitinophagaceae</taxon>
        <taxon>Chitinophaga</taxon>
    </lineage>
</organism>